<proteinExistence type="predicted"/>
<protein>
    <submittedName>
        <fullName evidence="1">Uncharacterized protein</fullName>
    </submittedName>
</protein>
<evidence type="ECO:0000313" key="2">
    <source>
        <dbReference type="Proteomes" id="UP000692954"/>
    </source>
</evidence>
<accession>A0A8S1RVG6</accession>
<name>A0A8S1RVG6_9CILI</name>
<comment type="caution">
    <text evidence="1">The sequence shown here is derived from an EMBL/GenBank/DDBJ whole genome shotgun (WGS) entry which is preliminary data.</text>
</comment>
<organism evidence="1 2">
    <name type="scientific">Paramecium sonneborni</name>
    <dbReference type="NCBI Taxonomy" id="65129"/>
    <lineage>
        <taxon>Eukaryota</taxon>
        <taxon>Sar</taxon>
        <taxon>Alveolata</taxon>
        <taxon>Ciliophora</taxon>
        <taxon>Intramacronucleata</taxon>
        <taxon>Oligohymenophorea</taxon>
        <taxon>Peniculida</taxon>
        <taxon>Parameciidae</taxon>
        <taxon>Paramecium</taxon>
    </lineage>
</organism>
<evidence type="ECO:0000313" key="1">
    <source>
        <dbReference type="EMBL" id="CAD8130879.1"/>
    </source>
</evidence>
<keyword evidence="2" id="KW-1185">Reference proteome</keyword>
<dbReference type="AlphaFoldDB" id="A0A8S1RVG6"/>
<dbReference type="EMBL" id="CAJJDN010000339">
    <property type="protein sequence ID" value="CAD8130879.1"/>
    <property type="molecule type" value="Genomic_DNA"/>
</dbReference>
<dbReference type="Proteomes" id="UP000692954">
    <property type="component" value="Unassembled WGS sequence"/>
</dbReference>
<sequence>MLKLFIIENMNLRLPIQKQFNHQYLYIQIWDCKNQLMVYQLMLNNLQKFKSKIQIMRDQKNGMKPYKNIDNNNQNMKMIKKMDLAIKLVVPKMRCLNALMQWQTLISQVEEIFRSNEDAKQKEIAH</sequence>
<gene>
    <name evidence="1" type="ORF">PSON_ATCC_30995.1.T3390012</name>
</gene>
<reference evidence="1" key="1">
    <citation type="submission" date="2021-01" db="EMBL/GenBank/DDBJ databases">
        <authorList>
            <consortium name="Genoscope - CEA"/>
            <person name="William W."/>
        </authorList>
    </citation>
    <scope>NUCLEOTIDE SEQUENCE</scope>
</reference>